<evidence type="ECO:0000313" key="2">
    <source>
        <dbReference type="Proteomes" id="UP000612456"/>
    </source>
</evidence>
<dbReference type="EMBL" id="BMHP01000002">
    <property type="protein sequence ID" value="GGD63562.1"/>
    <property type="molecule type" value="Genomic_DNA"/>
</dbReference>
<comment type="caution">
    <text evidence="1">The sequence shown here is derived from an EMBL/GenBank/DDBJ whole genome shotgun (WGS) entry which is preliminary data.</text>
</comment>
<gene>
    <name evidence="1" type="ORF">GCM10010911_21600</name>
</gene>
<dbReference type="Proteomes" id="UP000612456">
    <property type="component" value="Unassembled WGS sequence"/>
</dbReference>
<sequence length="95" mass="11350">MPIVLRHRETGEIACGMLRNIYQFEYYGALWWEDEETAEIRMPQALQAAGYEDERDWDRLDIKEERLKIFNVKLNNDSGRRLILDRDGMIFILKG</sequence>
<proteinExistence type="predicted"/>
<accession>A0A916YVL5</accession>
<reference evidence="1" key="1">
    <citation type="journal article" date="2014" name="Int. J. Syst. Evol. Microbiol.">
        <title>Complete genome sequence of Corynebacterium casei LMG S-19264T (=DSM 44701T), isolated from a smear-ripened cheese.</title>
        <authorList>
            <consortium name="US DOE Joint Genome Institute (JGI-PGF)"/>
            <person name="Walter F."/>
            <person name="Albersmeier A."/>
            <person name="Kalinowski J."/>
            <person name="Ruckert C."/>
        </authorList>
    </citation>
    <scope>NUCLEOTIDE SEQUENCE</scope>
    <source>
        <strain evidence="1">CGMCC 1.15178</strain>
    </source>
</reference>
<dbReference type="AlphaFoldDB" id="A0A916YVL5"/>
<protein>
    <submittedName>
        <fullName evidence="1">Uncharacterized protein</fullName>
    </submittedName>
</protein>
<organism evidence="1 2">
    <name type="scientific">Paenibacillus nasutitermitis</name>
    <dbReference type="NCBI Taxonomy" id="1652958"/>
    <lineage>
        <taxon>Bacteria</taxon>
        <taxon>Bacillati</taxon>
        <taxon>Bacillota</taxon>
        <taxon>Bacilli</taxon>
        <taxon>Bacillales</taxon>
        <taxon>Paenibacillaceae</taxon>
        <taxon>Paenibacillus</taxon>
    </lineage>
</organism>
<evidence type="ECO:0000313" key="1">
    <source>
        <dbReference type="EMBL" id="GGD63562.1"/>
    </source>
</evidence>
<name>A0A916YVL5_9BACL</name>
<reference evidence="1" key="2">
    <citation type="submission" date="2020-09" db="EMBL/GenBank/DDBJ databases">
        <authorList>
            <person name="Sun Q."/>
            <person name="Zhou Y."/>
        </authorList>
    </citation>
    <scope>NUCLEOTIDE SEQUENCE</scope>
    <source>
        <strain evidence="1">CGMCC 1.15178</strain>
    </source>
</reference>
<keyword evidence="2" id="KW-1185">Reference proteome</keyword>
<dbReference type="RefSeq" id="WP_188992000.1">
    <property type="nucleotide sequence ID" value="NZ_BMHP01000002.1"/>
</dbReference>